<reference evidence="2 3" key="1">
    <citation type="submission" date="2019-05" db="EMBL/GenBank/DDBJ databases">
        <authorList>
            <person name="Moore K."/>
            <person name="O'Neill P."/>
            <person name="Farbos A."/>
            <person name="Studholme D.J."/>
        </authorList>
    </citation>
    <scope>NUCLEOTIDE SEQUENCE [LARGE SCALE GENOMIC DNA]</scope>
    <source>
        <strain evidence="2 3">DSM 9128</strain>
    </source>
</reference>
<accession>A0A5R9AGB1</accession>
<dbReference type="InterPro" id="IPR036866">
    <property type="entry name" value="RibonucZ/Hydroxyglut_hydro"/>
</dbReference>
<feature type="domain" description="Metallo-beta-lactamase" evidence="1">
    <location>
        <begin position="47"/>
        <end position="264"/>
    </location>
</feature>
<dbReference type="PANTHER" id="PTHR23131:SF4">
    <property type="entry name" value="METALLO-BETA-LACTAMASE SUPERFAMILY POTEIN"/>
    <property type="match status" value="1"/>
</dbReference>
<keyword evidence="2" id="KW-0378">Hydrolase</keyword>
<name>A0A5R9AGB1_PSENT</name>
<dbReference type="SMART" id="SM00849">
    <property type="entry name" value="Lactamase_B"/>
    <property type="match status" value="1"/>
</dbReference>
<dbReference type="PANTHER" id="PTHR23131">
    <property type="entry name" value="ENDORIBONUCLEASE LACTB2"/>
    <property type="match status" value="1"/>
</dbReference>
<dbReference type="EMBL" id="VASG01000001">
    <property type="protein sequence ID" value="TLP77618.1"/>
    <property type="molecule type" value="Genomic_DNA"/>
</dbReference>
<dbReference type="AlphaFoldDB" id="A0A5R9AGB1"/>
<dbReference type="Gene3D" id="3.60.15.10">
    <property type="entry name" value="Ribonuclease Z/Hydroxyacylglutathione hydrolase-like"/>
    <property type="match status" value="1"/>
</dbReference>
<evidence type="ECO:0000313" key="3">
    <source>
        <dbReference type="Proteomes" id="UP000307510"/>
    </source>
</evidence>
<protein>
    <submittedName>
        <fullName evidence="2">MBL fold metallo-hydrolase</fullName>
    </submittedName>
</protein>
<dbReference type="SUPFAM" id="SSF56281">
    <property type="entry name" value="Metallo-hydrolase/oxidoreductase"/>
    <property type="match status" value="1"/>
</dbReference>
<proteinExistence type="predicted"/>
<sequence length="368" mass="41163">MNKEFAPLAADDALCFPCGSPPAIGEWCEVAPGVHWTCMPLPIYVPTINLWLLEDGPGVAVVDTGINSNDTRQAWERLFDGVLRGRPVTRVLGTHMHLDHIGLAGWLGERFACRLWMTRLEYLQCRMLAGDSGRGPSKETQAFLQRAGWSEAALALNRERANTFGHMLWPLPESFRRVSDGERLRIGEHEWEVVVGAGHSPEHACLYEAKRKLLISGDQVLPQISSNISVHPGEPDADPISDWLDSLAMLRERVSDEVLVLPAHGEPFRGLHARLAQLESSLQRALDRVRRGLDRPRRVVDVFELLFARQIPANDIGLMGLATGESLAHLNHLQQRGELCTETDQHGVVWYRLTPRVTESLVRDNEQG</sequence>
<dbReference type="InterPro" id="IPR036388">
    <property type="entry name" value="WH-like_DNA-bd_sf"/>
</dbReference>
<reference evidence="3" key="2">
    <citation type="submission" date="2019-06" db="EMBL/GenBank/DDBJ databases">
        <title>AzeR, a transcriptional regulator that responds to azelaic acid in Pseudomonas nitroreducens.</title>
        <authorList>
            <person name="Bez C."/>
            <person name="Javvadi S.G."/>
            <person name="Bertani I."/>
            <person name="Devescovi G."/>
            <person name="Studholme D.J."/>
            <person name="Geller A."/>
            <person name="Levy A."/>
            <person name="Venturi V."/>
        </authorList>
    </citation>
    <scope>NUCLEOTIDE SEQUENCE [LARGE SCALE GENOMIC DNA]</scope>
    <source>
        <strain evidence="3">DSM 9128</strain>
    </source>
</reference>
<comment type="caution">
    <text evidence="2">The sequence shown here is derived from an EMBL/GenBank/DDBJ whole genome shotgun (WGS) entry which is preliminary data.</text>
</comment>
<evidence type="ECO:0000313" key="2">
    <source>
        <dbReference type="EMBL" id="TLP77618.1"/>
    </source>
</evidence>
<dbReference type="InterPro" id="IPR048933">
    <property type="entry name" value="B_lactamase-like_C"/>
</dbReference>
<gene>
    <name evidence="2" type="ORF">FEA48_00025</name>
</gene>
<dbReference type="RefSeq" id="WP_138211995.1">
    <property type="nucleotide sequence ID" value="NZ_VASG01000001.1"/>
</dbReference>
<evidence type="ECO:0000259" key="1">
    <source>
        <dbReference type="SMART" id="SM00849"/>
    </source>
</evidence>
<dbReference type="GO" id="GO:0016787">
    <property type="term" value="F:hydrolase activity"/>
    <property type="evidence" value="ECO:0007669"/>
    <property type="project" value="UniProtKB-KW"/>
</dbReference>
<dbReference type="Pfam" id="PF21221">
    <property type="entry name" value="B_lactamase-like_C"/>
    <property type="match status" value="1"/>
</dbReference>
<dbReference type="InterPro" id="IPR050662">
    <property type="entry name" value="Sec-metab_biosynth-thioest"/>
</dbReference>
<dbReference type="Pfam" id="PF00753">
    <property type="entry name" value="Lactamase_B"/>
    <property type="match status" value="1"/>
</dbReference>
<dbReference type="InterPro" id="IPR001279">
    <property type="entry name" value="Metallo-B-lactamas"/>
</dbReference>
<dbReference type="Proteomes" id="UP000307510">
    <property type="component" value="Unassembled WGS sequence"/>
</dbReference>
<organism evidence="2 3">
    <name type="scientific">Pseudomonas nitroreducens</name>
    <dbReference type="NCBI Taxonomy" id="46680"/>
    <lineage>
        <taxon>Bacteria</taxon>
        <taxon>Pseudomonadati</taxon>
        <taxon>Pseudomonadota</taxon>
        <taxon>Gammaproteobacteria</taxon>
        <taxon>Pseudomonadales</taxon>
        <taxon>Pseudomonadaceae</taxon>
        <taxon>Pseudomonas</taxon>
    </lineage>
</organism>
<dbReference type="Gene3D" id="1.10.10.10">
    <property type="entry name" value="Winged helix-like DNA-binding domain superfamily/Winged helix DNA-binding domain"/>
    <property type="match status" value="1"/>
</dbReference>